<dbReference type="Pfam" id="PF00149">
    <property type="entry name" value="Metallophos"/>
    <property type="match status" value="1"/>
</dbReference>
<evidence type="ECO:0000313" key="12">
    <source>
        <dbReference type="Proteomes" id="UP000287033"/>
    </source>
</evidence>
<dbReference type="Gene3D" id="3.60.21.10">
    <property type="match status" value="1"/>
</dbReference>
<dbReference type="GO" id="GO:0046872">
    <property type="term" value="F:metal ion binding"/>
    <property type="evidence" value="ECO:0007669"/>
    <property type="project" value="UniProtKB-KW"/>
</dbReference>
<proteinExistence type="inferred from homology"/>
<dbReference type="GO" id="GO:0005886">
    <property type="term" value="C:plasma membrane"/>
    <property type="evidence" value="ECO:0007669"/>
    <property type="project" value="TreeGrafter"/>
</dbReference>
<keyword evidence="12" id="KW-1185">Reference proteome</keyword>
<name>A0A401SGX1_CHIPU</name>
<keyword evidence="4" id="KW-0479">Metal-binding</keyword>
<dbReference type="EC" id="3.1.3.5" evidence="3"/>
<dbReference type="SUPFAM" id="SSF56300">
    <property type="entry name" value="Metallo-dependent phosphatases"/>
    <property type="match status" value="1"/>
</dbReference>
<dbReference type="InterPro" id="IPR006146">
    <property type="entry name" value="5'-Nucleotdase_CS"/>
</dbReference>
<dbReference type="InterPro" id="IPR036907">
    <property type="entry name" value="5'-Nucleotdase_C_sf"/>
</dbReference>
<dbReference type="InterPro" id="IPR004843">
    <property type="entry name" value="Calcineurin-like_PHP"/>
</dbReference>
<dbReference type="Gene3D" id="3.90.780.10">
    <property type="entry name" value="5'-Nucleotidase, C-terminal domain"/>
    <property type="match status" value="1"/>
</dbReference>
<protein>
    <recommendedName>
        <fullName evidence="3">5'-nucleotidase</fullName>
        <ecNumber evidence="3">3.1.3.5</ecNumber>
    </recommendedName>
</protein>
<dbReference type="STRING" id="137246.A0A401SGX1"/>
<dbReference type="OMA" id="QINFPII"/>
<comment type="similarity">
    <text evidence="2 8">Belongs to the 5'-nucleotidase family.</text>
</comment>
<gene>
    <name evidence="11" type="ORF">chiPu_0008091</name>
</gene>
<dbReference type="AlphaFoldDB" id="A0A401SGX1"/>
<feature type="domain" description="Calcineurin-like phosphoesterase" evidence="9">
    <location>
        <begin position="27"/>
        <end position="240"/>
    </location>
</feature>
<comment type="caution">
    <text evidence="11">The sequence shown here is derived from an EMBL/GenBank/DDBJ whole genome shotgun (WGS) entry which is preliminary data.</text>
</comment>
<dbReference type="PROSITE" id="PS00785">
    <property type="entry name" value="5_NUCLEOTIDASE_1"/>
    <property type="match status" value="1"/>
</dbReference>
<evidence type="ECO:0000259" key="9">
    <source>
        <dbReference type="Pfam" id="PF00149"/>
    </source>
</evidence>
<evidence type="ECO:0000256" key="6">
    <source>
        <dbReference type="ARBA" id="ARBA00022741"/>
    </source>
</evidence>
<evidence type="ECO:0000313" key="11">
    <source>
        <dbReference type="EMBL" id="GCC29648.1"/>
    </source>
</evidence>
<dbReference type="FunFam" id="3.90.780.10:FF:000001">
    <property type="entry name" value="NT5E isoform 3"/>
    <property type="match status" value="1"/>
</dbReference>
<organism evidence="11 12">
    <name type="scientific">Chiloscyllium punctatum</name>
    <name type="common">Brownbanded bambooshark</name>
    <name type="synonym">Hemiscyllium punctatum</name>
    <dbReference type="NCBI Taxonomy" id="137246"/>
    <lineage>
        <taxon>Eukaryota</taxon>
        <taxon>Metazoa</taxon>
        <taxon>Chordata</taxon>
        <taxon>Craniata</taxon>
        <taxon>Vertebrata</taxon>
        <taxon>Chondrichthyes</taxon>
        <taxon>Elasmobranchii</taxon>
        <taxon>Galeomorphii</taxon>
        <taxon>Galeoidea</taxon>
        <taxon>Orectolobiformes</taxon>
        <taxon>Hemiscylliidae</taxon>
        <taxon>Chiloscyllium</taxon>
    </lineage>
</organism>
<dbReference type="PROSITE" id="PS00786">
    <property type="entry name" value="5_NUCLEOTIDASE_2"/>
    <property type="match status" value="1"/>
</dbReference>
<evidence type="ECO:0000256" key="5">
    <source>
        <dbReference type="ARBA" id="ARBA00022729"/>
    </source>
</evidence>
<evidence type="ECO:0000256" key="7">
    <source>
        <dbReference type="ARBA" id="ARBA00022801"/>
    </source>
</evidence>
<dbReference type="GO" id="GO:0000166">
    <property type="term" value="F:nucleotide binding"/>
    <property type="evidence" value="ECO:0007669"/>
    <property type="project" value="UniProtKB-KW"/>
</dbReference>
<evidence type="ECO:0000256" key="2">
    <source>
        <dbReference type="ARBA" id="ARBA00006654"/>
    </source>
</evidence>
<dbReference type="FunFam" id="3.60.21.10:FF:000020">
    <property type="entry name" value="NT5E isoform 4"/>
    <property type="match status" value="1"/>
</dbReference>
<dbReference type="CDD" id="cd07409">
    <property type="entry name" value="MPP_CD73_N"/>
    <property type="match status" value="1"/>
</dbReference>
<dbReference type="EMBL" id="BEZZ01000262">
    <property type="protein sequence ID" value="GCC29648.1"/>
    <property type="molecule type" value="Genomic_DNA"/>
</dbReference>
<dbReference type="GO" id="GO:0008253">
    <property type="term" value="F:5'-nucleotidase activity"/>
    <property type="evidence" value="ECO:0007669"/>
    <property type="project" value="UniProtKB-EC"/>
</dbReference>
<feature type="signal peptide" evidence="8">
    <location>
        <begin position="1"/>
        <end position="24"/>
    </location>
</feature>
<dbReference type="InterPro" id="IPR006179">
    <property type="entry name" value="5_nucleotidase/apyrase"/>
</dbReference>
<dbReference type="OrthoDB" id="7722975at2759"/>
<dbReference type="GO" id="GO:0006196">
    <property type="term" value="P:AMP catabolic process"/>
    <property type="evidence" value="ECO:0007669"/>
    <property type="project" value="TreeGrafter"/>
</dbReference>
<dbReference type="PANTHER" id="PTHR11575">
    <property type="entry name" value="5'-NUCLEOTIDASE-RELATED"/>
    <property type="match status" value="1"/>
</dbReference>
<keyword evidence="6 8" id="KW-0547">Nucleotide-binding</keyword>
<evidence type="ECO:0000256" key="8">
    <source>
        <dbReference type="RuleBase" id="RU362119"/>
    </source>
</evidence>
<keyword evidence="5 8" id="KW-0732">Signal</keyword>
<evidence type="ECO:0000256" key="1">
    <source>
        <dbReference type="ARBA" id="ARBA00000815"/>
    </source>
</evidence>
<comment type="catalytic activity">
    <reaction evidence="1">
        <text>a ribonucleoside 5'-phosphate + H2O = a ribonucleoside + phosphate</text>
        <dbReference type="Rhea" id="RHEA:12484"/>
        <dbReference type="ChEBI" id="CHEBI:15377"/>
        <dbReference type="ChEBI" id="CHEBI:18254"/>
        <dbReference type="ChEBI" id="CHEBI:43474"/>
        <dbReference type="ChEBI" id="CHEBI:58043"/>
        <dbReference type="EC" id="3.1.3.5"/>
    </reaction>
</comment>
<dbReference type="Proteomes" id="UP000287033">
    <property type="component" value="Unassembled WGS sequence"/>
</dbReference>
<dbReference type="InterPro" id="IPR008334">
    <property type="entry name" value="5'-Nucleotdase_C"/>
</dbReference>
<dbReference type="InterPro" id="IPR029052">
    <property type="entry name" value="Metallo-depent_PP-like"/>
</dbReference>
<accession>A0A401SGX1</accession>
<evidence type="ECO:0000256" key="3">
    <source>
        <dbReference type="ARBA" id="ARBA00012643"/>
    </source>
</evidence>
<reference evidence="11 12" key="1">
    <citation type="journal article" date="2018" name="Nat. Ecol. Evol.">
        <title>Shark genomes provide insights into elasmobranch evolution and the origin of vertebrates.</title>
        <authorList>
            <person name="Hara Y"/>
            <person name="Yamaguchi K"/>
            <person name="Onimaru K"/>
            <person name="Kadota M"/>
            <person name="Koyanagi M"/>
            <person name="Keeley SD"/>
            <person name="Tatsumi K"/>
            <person name="Tanaka K"/>
            <person name="Motone F"/>
            <person name="Kageyama Y"/>
            <person name="Nozu R"/>
            <person name="Adachi N"/>
            <person name="Nishimura O"/>
            <person name="Nakagawa R"/>
            <person name="Tanegashima C"/>
            <person name="Kiyatake I"/>
            <person name="Matsumoto R"/>
            <person name="Murakumo K"/>
            <person name="Nishida K"/>
            <person name="Terakita A"/>
            <person name="Kuratani S"/>
            <person name="Sato K"/>
            <person name="Hyodo S Kuraku.S."/>
        </authorList>
    </citation>
    <scope>NUCLEOTIDE SEQUENCE [LARGE SCALE GENOMIC DNA]</scope>
</reference>
<feature type="domain" description="5'-Nucleotidase C-terminal" evidence="10">
    <location>
        <begin position="335"/>
        <end position="509"/>
    </location>
</feature>
<keyword evidence="7 8" id="KW-0378">Hydrolase</keyword>
<dbReference type="PRINTS" id="PR01607">
    <property type="entry name" value="APYRASEFAMLY"/>
</dbReference>
<feature type="chain" id="PRO_5018808989" description="5'-nucleotidase" evidence="8">
    <location>
        <begin position="25"/>
        <end position="573"/>
    </location>
</feature>
<dbReference type="Pfam" id="PF02872">
    <property type="entry name" value="5_nucleotid_C"/>
    <property type="match status" value="1"/>
</dbReference>
<dbReference type="SUPFAM" id="SSF55816">
    <property type="entry name" value="5'-nucleotidase (syn. UDP-sugar hydrolase), C-terminal domain"/>
    <property type="match status" value="1"/>
</dbReference>
<dbReference type="PANTHER" id="PTHR11575:SF24">
    <property type="entry name" value="5'-NUCLEOTIDASE"/>
    <property type="match status" value="1"/>
</dbReference>
<sequence>MGCPRALLLCLWLLSVFCITRTSSFDLTILHTNDVHGRVEETSEDSSMCASNCYAGVARRLTAIRQIKDKEKNVLLLDAGDQYQGTIWFNYYKGAEAAHFMSELGYDAMALGNHEFDNGVDGLLYPFLRNVTFPVLSANIRADQQLSPSITGFYQPYVILNVGGEKIGVVGYTTKETPILSSPGPHLTFEDEIEALQREVNKLTTLEVNKIIALGHSGFETDKQIAKKVRGVDVVVGGHSNTFLYTGAPPSNNIPVGEYPYWVKSDDGRNVPVVQAYAYGKYLGHLKTTFNDMGIVTKAEGNPILLDSSIAQDKVLLADVNSWKKALANFGKEYIGKTLVYLNGTREECRNRECNMGNLICEAMIYENIRKPDDISWTHVSICLTQGGGIRASIDEKANNGTILVENVLTVLPFGGTIDLLKVRGSTLRAAFEHSVRRYGQNTGEFLQVSGVHVEFDLSRKPGHRVVRLDVRCSECRVPHYEPLEDSKIYKIVVNSYIAGGGDGFTMLKNENLKHDTGDTDISVISNYIKLMQRVYPGVDGRISFIENSGPQLYINMKIGLLSVSIFAFLFHF</sequence>
<evidence type="ECO:0000259" key="10">
    <source>
        <dbReference type="Pfam" id="PF02872"/>
    </source>
</evidence>
<evidence type="ECO:0000256" key="4">
    <source>
        <dbReference type="ARBA" id="ARBA00022723"/>
    </source>
</evidence>